<proteinExistence type="predicted"/>
<evidence type="ECO:0000313" key="2">
    <source>
        <dbReference type="Proteomes" id="UP001283212"/>
    </source>
</evidence>
<dbReference type="AlphaFoldDB" id="A0AAE4MG85"/>
<reference evidence="1 2" key="1">
    <citation type="submission" date="2023-06" db="EMBL/GenBank/DDBJ databases">
        <title>Genome sequence of Methancorpusculaceae sp. Cs1.</title>
        <authorList>
            <person name="Protasov E."/>
            <person name="Platt K."/>
            <person name="Poehlein A."/>
            <person name="Daniel R."/>
            <person name="Brune A."/>
        </authorList>
    </citation>
    <scope>NUCLEOTIDE SEQUENCE [LARGE SCALE GENOMIC DNA]</scope>
    <source>
        <strain evidence="1 2">Cs1</strain>
    </source>
</reference>
<organism evidence="1 2">
    <name type="scientific">Methanorbis rubei</name>
    <dbReference type="NCBI Taxonomy" id="3028300"/>
    <lineage>
        <taxon>Archaea</taxon>
        <taxon>Methanobacteriati</taxon>
        <taxon>Methanobacteriota</taxon>
        <taxon>Stenosarchaea group</taxon>
        <taxon>Methanomicrobia</taxon>
        <taxon>Methanomicrobiales</taxon>
        <taxon>Methanocorpusculaceae</taxon>
        <taxon>Methanorbis</taxon>
    </lineage>
</organism>
<comment type="caution">
    <text evidence="1">The sequence shown here is derived from an EMBL/GenBank/DDBJ whole genome shotgun (WGS) entry which is preliminary data.</text>
</comment>
<name>A0AAE4MG85_9EURY</name>
<accession>A0AAE4MG85</accession>
<protein>
    <submittedName>
        <fullName evidence="1">Uncharacterized protein</fullName>
    </submittedName>
</protein>
<dbReference type="RefSeq" id="WP_338096207.1">
    <property type="nucleotide sequence ID" value="NZ_JAWDKB010000004.1"/>
</dbReference>
<evidence type="ECO:0000313" key="1">
    <source>
        <dbReference type="EMBL" id="MDV0443684.1"/>
    </source>
</evidence>
<dbReference type="Proteomes" id="UP001283212">
    <property type="component" value="Unassembled WGS sequence"/>
</dbReference>
<keyword evidence="2" id="KW-1185">Reference proteome</keyword>
<dbReference type="EMBL" id="JAWDKB010000004">
    <property type="protein sequence ID" value="MDV0443684.1"/>
    <property type="molecule type" value="Genomic_DNA"/>
</dbReference>
<gene>
    <name evidence="1" type="ORF">McpCs1_10620</name>
</gene>
<sequence length="561" mass="60849">MPNSEQILPPDTGQDSGNLADFLTPFEHSQDAYSSSEDSPVFPAVFYLHEKITDSVKQVHLALARFNASGQGPSVFRQDGHLVRVVQNEDGSYAVVPLDRNRLRLILSEAGTWKRFLKDVIVEPHNALLDTAIAAPSERYRLIPALAGLHSGVLLRADGTVACTAGFDAASGFFLTASHTLPPVPEHPTESDVEFVREMFANIFGEFLFAGPADAANAIAALMTAVLRPTMQGPVPIWAIDKNTPRAGGSLLALAVGALAHGEVPFVHAASRRRDEMEKIVRMTVRENLGYVVLDNVVAGTDWTPEVLLSATSGSGRVMSRNMGTYSSFTGKNPAFFVVNGVHMSIRADVTGRMFLVRLAAPKAWQEIRFSRTKTELLEPASAMHPQAVWGVAVLLRSWRNAGEPAFRLVSGNLSEFPEWLHVVGGALAHAGWSAILANQGEMQSEENEADVEGTELIEALYATFGERAFSAKALLKILVAEGAARKSGTGHEGLLNYADEVMIRSAVSGTLSSVKVGMWLKEYVGTRFAGAEWYLEKSETRSGNFKMYSLLPVERQATIA</sequence>